<proteinExistence type="predicted"/>
<evidence type="ECO:0000313" key="1">
    <source>
        <dbReference type="EMBL" id="SEI88024.1"/>
    </source>
</evidence>
<dbReference type="GeneID" id="54121318"/>
<dbReference type="AlphaFoldDB" id="A0A1H6UBK9"/>
<dbReference type="eggNOG" id="COG1705">
    <property type="taxonomic scope" value="Bacteria"/>
</dbReference>
<name>A0A1H6UBK9_9FIRM</name>
<evidence type="ECO:0000313" key="2">
    <source>
        <dbReference type="Proteomes" id="UP000183028"/>
    </source>
</evidence>
<dbReference type="Proteomes" id="UP000183028">
    <property type="component" value="Unassembled WGS sequence"/>
</dbReference>
<dbReference type="RefSeq" id="WP_143122802.1">
    <property type="nucleotide sequence ID" value="NZ_FNYK01000031.1"/>
</dbReference>
<accession>A0A1H6UBK9</accession>
<keyword evidence="2" id="KW-1185">Reference proteome</keyword>
<reference evidence="2" key="1">
    <citation type="submission" date="2016-10" db="EMBL/GenBank/DDBJ databases">
        <authorList>
            <person name="Varghese N."/>
        </authorList>
    </citation>
    <scope>NUCLEOTIDE SEQUENCE [LARGE SCALE GENOMIC DNA]</scope>
    <source>
        <strain evidence="2">DSM 20406</strain>
    </source>
</reference>
<protein>
    <submittedName>
        <fullName evidence="1">Mannosyl-glycoprotein endo-beta-N-acetylglucosaminidase</fullName>
    </submittedName>
</protein>
<dbReference type="OrthoDB" id="9763643at2"/>
<dbReference type="EMBL" id="FNYK01000031">
    <property type="protein sequence ID" value="SEI88024.1"/>
    <property type="molecule type" value="Genomic_DNA"/>
</dbReference>
<organism evidence="1 2">
    <name type="scientific">Sharpea azabuensis</name>
    <dbReference type="NCBI Taxonomy" id="322505"/>
    <lineage>
        <taxon>Bacteria</taxon>
        <taxon>Bacillati</taxon>
        <taxon>Bacillota</taxon>
        <taxon>Erysipelotrichia</taxon>
        <taxon>Erysipelotrichales</taxon>
        <taxon>Coprobacillaceae</taxon>
        <taxon>Sharpea</taxon>
    </lineage>
</organism>
<gene>
    <name evidence="1" type="ORF">SAMN04487834_10316</name>
</gene>
<sequence length="82" mass="9130">MRAEVAFAQMCLETGYLQYGHDVKIEQFNFAVVGATGNGKEGNTFGKVRLGVEAQIQHLKAYASTAKLRNSCVDPRFTYVKR</sequence>